<feature type="domain" description="PilZ" evidence="1">
    <location>
        <begin position="89"/>
        <end position="179"/>
    </location>
</feature>
<name>A0A918JFE3_9ALTE</name>
<protein>
    <recommendedName>
        <fullName evidence="1">PilZ domain-containing protein</fullName>
    </recommendedName>
</protein>
<organism evidence="2 3">
    <name type="scientific">Alteromonas halophila</name>
    <dbReference type="NCBI Taxonomy" id="516698"/>
    <lineage>
        <taxon>Bacteria</taxon>
        <taxon>Pseudomonadati</taxon>
        <taxon>Pseudomonadota</taxon>
        <taxon>Gammaproteobacteria</taxon>
        <taxon>Alteromonadales</taxon>
        <taxon>Alteromonadaceae</taxon>
        <taxon>Alteromonas/Salinimonas group</taxon>
        <taxon>Alteromonas</taxon>
    </lineage>
</organism>
<evidence type="ECO:0000259" key="1">
    <source>
        <dbReference type="Pfam" id="PF07238"/>
    </source>
</evidence>
<comment type="caution">
    <text evidence="2">The sequence shown here is derived from an EMBL/GenBank/DDBJ whole genome shotgun (WGS) entry which is preliminary data.</text>
</comment>
<evidence type="ECO:0000313" key="2">
    <source>
        <dbReference type="EMBL" id="GGW76479.1"/>
    </source>
</evidence>
<dbReference type="Pfam" id="PF07238">
    <property type="entry name" value="PilZ"/>
    <property type="match status" value="1"/>
</dbReference>
<dbReference type="RefSeq" id="WP_189403631.1">
    <property type="nucleotide sequence ID" value="NZ_BMXP01000001.1"/>
</dbReference>
<dbReference type="GO" id="GO:0035438">
    <property type="term" value="F:cyclic-di-GMP binding"/>
    <property type="evidence" value="ECO:0007669"/>
    <property type="project" value="InterPro"/>
</dbReference>
<dbReference type="InterPro" id="IPR009875">
    <property type="entry name" value="PilZ_domain"/>
</dbReference>
<accession>A0A918JFE3</accession>
<dbReference type="AlphaFoldDB" id="A0A918JFE3"/>
<sequence>MENMTLEQKKAQFDEFFMMRHPLNVNVSLQSDAEPLPAVEDLDTHMPYAFRIAGEMASIEAQALRPLRHLSDHAESLADYLNHQARKIDLMMSFILHQQDDEDCRYTTDKFGGGGMVIVSQTALEVGRTAQIKLFLDQEAAAIFCYGEVIACEKAGNDYHIAFIFNRIREQDQELLVRASLHLQTLELRKRAQTRREDPSS</sequence>
<reference evidence="2" key="1">
    <citation type="journal article" date="2014" name="Int. J. Syst. Evol. Microbiol.">
        <title>Complete genome sequence of Corynebacterium casei LMG S-19264T (=DSM 44701T), isolated from a smear-ripened cheese.</title>
        <authorList>
            <consortium name="US DOE Joint Genome Institute (JGI-PGF)"/>
            <person name="Walter F."/>
            <person name="Albersmeier A."/>
            <person name="Kalinowski J."/>
            <person name="Ruckert C."/>
        </authorList>
    </citation>
    <scope>NUCLEOTIDE SEQUENCE</scope>
    <source>
        <strain evidence="2">KCTC 22164</strain>
    </source>
</reference>
<proteinExistence type="predicted"/>
<keyword evidence="3" id="KW-1185">Reference proteome</keyword>
<reference evidence="2" key="2">
    <citation type="submission" date="2020-09" db="EMBL/GenBank/DDBJ databases">
        <authorList>
            <person name="Sun Q."/>
            <person name="Kim S."/>
        </authorList>
    </citation>
    <scope>NUCLEOTIDE SEQUENCE</scope>
    <source>
        <strain evidence="2">KCTC 22164</strain>
    </source>
</reference>
<evidence type="ECO:0000313" key="3">
    <source>
        <dbReference type="Proteomes" id="UP000631300"/>
    </source>
</evidence>
<dbReference type="Proteomes" id="UP000631300">
    <property type="component" value="Unassembled WGS sequence"/>
</dbReference>
<dbReference type="EMBL" id="BMXP01000001">
    <property type="protein sequence ID" value="GGW76479.1"/>
    <property type="molecule type" value="Genomic_DNA"/>
</dbReference>
<gene>
    <name evidence="2" type="ORF">GCM10007391_06410</name>
</gene>